<evidence type="ECO:0000313" key="2">
    <source>
        <dbReference type="Proteomes" id="UP000299102"/>
    </source>
</evidence>
<organism evidence="1 2">
    <name type="scientific">Eumeta variegata</name>
    <name type="common">Bagworm moth</name>
    <name type="synonym">Eumeta japonica</name>
    <dbReference type="NCBI Taxonomy" id="151549"/>
    <lineage>
        <taxon>Eukaryota</taxon>
        <taxon>Metazoa</taxon>
        <taxon>Ecdysozoa</taxon>
        <taxon>Arthropoda</taxon>
        <taxon>Hexapoda</taxon>
        <taxon>Insecta</taxon>
        <taxon>Pterygota</taxon>
        <taxon>Neoptera</taxon>
        <taxon>Endopterygota</taxon>
        <taxon>Lepidoptera</taxon>
        <taxon>Glossata</taxon>
        <taxon>Ditrysia</taxon>
        <taxon>Tineoidea</taxon>
        <taxon>Psychidae</taxon>
        <taxon>Oiketicinae</taxon>
        <taxon>Eumeta</taxon>
    </lineage>
</organism>
<gene>
    <name evidence="1" type="ORF">EVAR_100865_1</name>
</gene>
<name>A0A4C1SDD1_EUMVA</name>
<accession>A0A4C1SDD1</accession>
<comment type="caution">
    <text evidence="1">The sequence shown here is derived from an EMBL/GenBank/DDBJ whole genome shotgun (WGS) entry which is preliminary data.</text>
</comment>
<keyword evidence="2" id="KW-1185">Reference proteome</keyword>
<dbReference type="EMBL" id="BGZK01003243">
    <property type="protein sequence ID" value="GBO99110.1"/>
    <property type="molecule type" value="Genomic_DNA"/>
</dbReference>
<sequence>MYVLQYARGQHRFKNGACIHLEQKMEKDMLWLACRHHVMEIIWSDIDQADYKAVSSDASSLQTVENIAAYIISFAQDQLNRYQPRDDYKELLNLTIIYLGGIPGKRVSFRMPAGLHRARWMAKAILSQDLLFGHQFKLSKREETAIKEICVFTVSIYVKYWYQAPSCAAPRNDLQLLKDLVSFQNINKAMSQNAIHKILGHLWYLSEELSKEEIDSSTAGVRRASALQAQVVRDADEIILMCAVVRGRV</sequence>
<protein>
    <submittedName>
        <fullName evidence="1">Uncharacterized protein</fullName>
    </submittedName>
</protein>
<dbReference type="Proteomes" id="UP000299102">
    <property type="component" value="Unassembled WGS sequence"/>
</dbReference>
<reference evidence="1 2" key="1">
    <citation type="journal article" date="2019" name="Commun. Biol.">
        <title>The bagworm genome reveals a unique fibroin gene that provides high tensile strength.</title>
        <authorList>
            <person name="Kono N."/>
            <person name="Nakamura H."/>
            <person name="Ohtoshi R."/>
            <person name="Tomita M."/>
            <person name="Numata K."/>
            <person name="Arakawa K."/>
        </authorList>
    </citation>
    <scope>NUCLEOTIDE SEQUENCE [LARGE SCALE GENOMIC DNA]</scope>
</reference>
<dbReference type="OrthoDB" id="6626714at2759"/>
<evidence type="ECO:0000313" key="1">
    <source>
        <dbReference type="EMBL" id="GBO99110.1"/>
    </source>
</evidence>
<proteinExistence type="predicted"/>
<dbReference type="AlphaFoldDB" id="A0A4C1SDD1"/>